<dbReference type="Pfam" id="PF18143">
    <property type="entry name" value="HAD_SAK_2"/>
    <property type="match status" value="1"/>
</dbReference>
<comment type="caution">
    <text evidence="1">The sequence shown here is derived from an EMBL/GenBank/DDBJ whole genome shotgun (WGS) entry which is preliminary data.</text>
</comment>
<name>A0ABV8U2Y7_9ACTN</name>
<organism evidence="1 2">
    <name type="scientific">Salininema proteolyticum</name>
    <dbReference type="NCBI Taxonomy" id="1607685"/>
    <lineage>
        <taxon>Bacteria</taxon>
        <taxon>Bacillati</taxon>
        <taxon>Actinomycetota</taxon>
        <taxon>Actinomycetes</taxon>
        <taxon>Glycomycetales</taxon>
        <taxon>Glycomycetaceae</taxon>
        <taxon>Salininema</taxon>
    </lineage>
</organism>
<dbReference type="Proteomes" id="UP001595823">
    <property type="component" value="Unassembled WGS sequence"/>
</dbReference>
<evidence type="ECO:0000313" key="2">
    <source>
        <dbReference type="Proteomes" id="UP001595823"/>
    </source>
</evidence>
<protein>
    <submittedName>
        <fullName evidence="1">HAD domain-containing protein</fullName>
    </submittedName>
</protein>
<dbReference type="RefSeq" id="WP_380623520.1">
    <property type="nucleotide sequence ID" value="NZ_JBHSDK010000027.1"/>
</dbReference>
<keyword evidence="2" id="KW-1185">Reference proteome</keyword>
<gene>
    <name evidence="1" type="ORF">ACFPET_17535</name>
</gene>
<dbReference type="EMBL" id="JBHSDK010000027">
    <property type="protein sequence ID" value="MFC4337008.1"/>
    <property type="molecule type" value="Genomic_DNA"/>
</dbReference>
<proteinExistence type="predicted"/>
<accession>A0ABV8U2Y7</accession>
<reference evidence="2" key="1">
    <citation type="journal article" date="2019" name="Int. J. Syst. Evol. Microbiol.">
        <title>The Global Catalogue of Microorganisms (GCM) 10K type strain sequencing project: providing services to taxonomists for standard genome sequencing and annotation.</title>
        <authorList>
            <consortium name="The Broad Institute Genomics Platform"/>
            <consortium name="The Broad Institute Genome Sequencing Center for Infectious Disease"/>
            <person name="Wu L."/>
            <person name="Ma J."/>
        </authorList>
    </citation>
    <scope>NUCLEOTIDE SEQUENCE [LARGE SCALE GENOMIC DNA]</scope>
    <source>
        <strain evidence="2">IBRC-M 10908</strain>
    </source>
</reference>
<sequence length="165" mass="18843">MTEHNERPFLFLDVDGTVIPFGRQNGNRSAATTTESYLTGINSELGERLAELPCELAWATTWENEANTELAPRLGLPSLPVVHWPEPTPDEELEDQWFNLHWKTRTLVARANGRPFVWFDDEITSADADWVAAHHHGRALLHRVDASKGITYRDLESLDAWLRWA</sequence>
<evidence type="ECO:0000313" key="1">
    <source>
        <dbReference type="EMBL" id="MFC4337008.1"/>
    </source>
</evidence>